<evidence type="ECO:0000259" key="11">
    <source>
        <dbReference type="PROSITE" id="PS50883"/>
    </source>
</evidence>
<dbReference type="SMART" id="SM00052">
    <property type="entry name" value="EAL"/>
    <property type="match status" value="1"/>
</dbReference>
<protein>
    <recommendedName>
        <fullName evidence="2">cyclic-guanylate-specific phosphodiesterase</fullName>
        <ecNumber evidence="2">3.1.4.52</ecNumber>
    </recommendedName>
</protein>
<dbReference type="InterPro" id="IPR035919">
    <property type="entry name" value="EAL_sf"/>
</dbReference>
<name>A0ABU1ZKW1_9BURK</name>
<feature type="domain" description="EAL" evidence="11">
    <location>
        <begin position="269"/>
        <end position="521"/>
    </location>
</feature>
<evidence type="ECO:0000256" key="5">
    <source>
        <dbReference type="ARBA" id="ARBA00022692"/>
    </source>
</evidence>
<dbReference type="InterPro" id="IPR001633">
    <property type="entry name" value="EAL_dom"/>
</dbReference>
<evidence type="ECO:0000256" key="3">
    <source>
        <dbReference type="ARBA" id="ARBA00022475"/>
    </source>
</evidence>
<keyword evidence="13" id="KW-1185">Reference proteome</keyword>
<keyword evidence="3" id="KW-1003">Cell membrane</keyword>
<dbReference type="EMBL" id="JAVDXO010000002">
    <property type="protein sequence ID" value="MDR7306113.1"/>
    <property type="molecule type" value="Genomic_DNA"/>
</dbReference>
<comment type="caution">
    <text evidence="12">The sequence shown here is derived from an EMBL/GenBank/DDBJ whole genome shotgun (WGS) entry which is preliminary data.</text>
</comment>
<keyword evidence="8 10" id="KW-0472">Membrane</keyword>
<accession>A0ABU1ZKW1</accession>
<feature type="transmembrane region" description="Helical" evidence="10">
    <location>
        <begin position="243"/>
        <end position="262"/>
    </location>
</feature>
<evidence type="ECO:0000256" key="7">
    <source>
        <dbReference type="ARBA" id="ARBA00022989"/>
    </source>
</evidence>
<comment type="catalytic activity">
    <reaction evidence="9">
        <text>3',3'-c-di-GMP + H2O = 5'-phosphoguanylyl(3'-&gt;5')guanosine + H(+)</text>
        <dbReference type="Rhea" id="RHEA:24902"/>
        <dbReference type="ChEBI" id="CHEBI:15377"/>
        <dbReference type="ChEBI" id="CHEBI:15378"/>
        <dbReference type="ChEBI" id="CHEBI:58754"/>
        <dbReference type="ChEBI" id="CHEBI:58805"/>
        <dbReference type="EC" id="3.1.4.52"/>
    </reaction>
</comment>
<dbReference type="PANTHER" id="PTHR33121:SF81">
    <property type="entry name" value="CYCLIC DI-GMP PHOSPHODIESTERASE PDEB-RELATED"/>
    <property type="match status" value="1"/>
</dbReference>
<evidence type="ECO:0000256" key="9">
    <source>
        <dbReference type="ARBA" id="ARBA00034290"/>
    </source>
</evidence>
<dbReference type="RefSeq" id="WP_310340741.1">
    <property type="nucleotide sequence ID" value="NZ_JAVDXO010000002.1"/>
</dbReference>
<evidence type="ECO:0000256" key="1">
    <source>
        <dbReference type="ARBA" id="ARBA00004651"/>
    </source>
</evidence>
<dbReference type="Pfam" id="PF12792">
    <property type="entry name" value="CSS-motif"/>
    <property type="match status" value="1"/>
</dbReference>
<dbReference type="Pfam" id="PF00563">
    <property type="entry name" value="EAL"/>
    <property type="match status" value="1"/>
</dbReference>
<keyword evidence="5 10" id="KW-0812">Transmembrane</keyword>
<evidence type="ECO:0000256" key="6">
    <source>
        <dbReference type="ARBA" id="ARBA00022801"/>
    </source>
</evidence>
<evidence type="ECO:0000256" key="10">
    <source>
        <dbReference type="SAM" id="Phobius"/>
    </source>
</evidence>
<dbReference type="Proteomes" id="UP001268089">
    <property type="component" value="Unassembled WGS sequence"/>
</dbReference>
<reference evidence="12 13" key="1">
    <citation type="submission" date="2023-07" db="EMBL/GenBank/DDBJ databases">
        <title>Sorghum-associated microbial communities from plants grown in Nebraska, USA.</title>
        <authorList>
            <person name="Schachtman D."/>
        </authorList>
    </citation>
    <scope>NUCLEOTIDE SEQUENCE [LARGE SCALE GENOMIC DNA]</scope>
    <source>
        <strain evidence="12 13">BE308</strain>
    </source>
</reference>
<dbReference type="InterPro" id="IPR050706">
    <property type="entry name" value="Cyclic-di-GMP_PDE-like"/>
</dbReference>
<comment type="subcellular location">
    <subcellularLocation>
        <location evidence="1">Cell membrane</location>
        <topology evidence="1">Multi-pass membrane protein</topology>
    </subcellularLocation>
</comment>
<keyword evidence="4" id="KW-0973">c-di-GMP</keyword>
<keyword evidence="6" id="KW-0378">Hydrolase</keyword>
<evidence type="ECO:0000256" key="4">
    <source>
        <dbReference type="ARBA" id="ARBA00022636"/>
    </source>
</evidence>
<evidence type="ECO:0000256" key="8">
    <source>
        <dbReference type="ARBA" id="ARBA00023136"/>
    </source>
</evidence>
<sequence length="526" mass="58412">MRSTKLRLAAWYGAGLVAVMLPIAVAILLAEYKSLEHQRERASSIATEILSHAHKVTDQLQVVFKELSAAPTGDPCSERNLNLMRKLVIQSNLLIDVGYIENEHMVCSSFGRNGYAIGPPSYVSTGGYNMWTQVEHPLLAGSHLLITSDPKTGFFALIHEGTVLDVAPDDGKLSYGVLAVGRKKELFQKGLFDQAWLKTIGKAYETSFFDGSRVVAWKRSDRFDYAAYVAIPGSEIDDDWKRVLWFMLPIAIGTAIVLAFVVTQLVRLQGAIPAALRYALKHKELFLVYQPVVDLRSGTWVGVEALLRWQKSSGEFVSPDIFIPVAERYHLIEQVTEQVIALVEADAAELLRAYPDFHVALNLSAQDFCNPAISERLRAAAAKMRVHPRCLHVEATERVFLHAEQTRKAVETLRMQGHSVSIDDFGTGYSSLSYLTELELDCLKIDKCFVGTIGQQAVTSHVIAHIIEMAKSLGLQMIAEGIETQEQADYLRAHGVQFGQGWLYAKPMGMAQLAQELARQRQPEAG</sequence>
<keyword evidence="7 10" id="KW-1133">Transmembrane helix</keyword>
<dbReference type="PROSITE" id="PS50883">
    <property type="entry name" value="EAL"/>
    <property type="match status" value="1"/>
</dbReference>
<evidence type="ECO:0000313" key="13">
    <source>
        <dbReference type="Proteomes" id="UP001268089"/>
    </source>
</evidence>
<dbReference type="EC" id="3.1.4.52" evidence="2"/>
<evidence type="ECO:0000256" key="2">
    <source>
        <dbReference type="ARBA" id="ARBA00012282"/>
    </source>
</evidence>
<proteinExistence type="predicted"/>
<organism evidence="12 13">
    <name type="scientific">Rhodoferax saidenbachensis</name>
    <dbReference type="NCBI Taxonomy" id="1484693"/>
    <lineage>
        <taxon>Bacteria</taxon>
        <taxon>Pseudomonadati</taxon>
        <taxon>Pseudomonadota</taxon>
        <taxon>Betaproteobacteria</taxon>
        <taxon>Burkholderiales</taxon>
        <taxon>Comamonadaceae</taxon>
        <taxon>Rhodoferax</taxon>
    </lineage>
</organism>
<evidence type="ECO:0000313" key="12">
    <source>
        <dbReference type="EMBL" id="MDR7306113.1"/>
    </source>
</evidence>
<gene>
    <name evidence="12" type="ORF">J2X15_001391</name>
</gene>
<dbReference type="InterPro" id="IPR024744">
    <property type="entry name" value="CSS-motif_dom"/>
</dbReference>
<dbReference type="Gene3D" id="3.20.20.450">
    <property type="entry name" value="EAL domain"/>
    <property type="match status" value="1"/>
</dbReference>
<dbReference type="PANTHER" id="PTHR33121">
    <property type="entry name" value="CYCLIC DI-GMP PHOSPHODIESTERASE PDEF"/>
    <property type="match status" value="1"/>
</dbReference>
<dbReference type="SUPFAM" id="SSF141868">
    <property type="entry name" value="EAL domain-like"/>
    <property type="match status" value="1"/>
</dbReference>
<dbReference type="CDD" id="cd01948">
    <property type="entry name" value="EAL"/>
    <property type="match status" value="1"/>
</dbReference>
<feature type="transmembrane region" description="Helical" evidence="10">
    <location>
        <begin position="12"/>
        <end position="32"/>
    </location>
</feature>